<dbReference type="PROSITE" id="PS00847">
    <property type="entry name" value="MCM_1"/>
    <property type="match status" value="1"/>
</dbReference>
<keyword evidence="14" id="KW-0539">Nucleus</keyword>
<evidence type="ECO:0000256" key="16">
    <source>
        <dbReference type="ARBA" id="ARBA00074927"/>
    </source>
</evidence>
<name>A0A1Y1XG41_9FUNG</name>
<keyword evidence="10" id="KW-0347">Helicase</keyword>
<dbReference type="InterPro" id="IPR012340">
    <property type="entry name" value="NA-bd_OB-fold"/>
</dbReference>
<dbReference type="Pfam" id="PF17207">
    <property type="entry name" value="MCM_OB"/>
    <property type="match status" value="1"/>
</dbReference>
<evidence type="ECO:0000256" key="13">
    <source>
        <dbReference type="ARBA" id="ARBA00023125"/>
    </source>
</evidence>
<dbReference type="GO" id="GO:1902975">
    <property type="term" value="P:mitotic DNA replication initiation"/>
    <property type="evidence" value="ECO:0007669"/>
    <property type="project" value="EnsemblFungi"/>
</dbReference>
<dbReference type="SMART" id="SM00350">
    <property type="entry name" value="MCM"/>
    <property type="match status" value="1"/>
</dbReference>
<evidence type="ECO:0000256" key="4">
    <source>
        <dbReference type="ARBA" id="ARBA00018925"/>
    </source>
</evidence>
<dbReference type="CDD" id="cd17753">
    <property type="entry name" value="MCM2"/>
    <property type="match status" value="1"/>
</dbReference>
<sequence length="901" mass="102513">MSSRKNKRTRDDLESTSSPQMLESQSSPPPTTDLEPFTEDSDFEVNELPSEYQELPDDDELENDEGVDLFGENMEKDYRENARKDRYESDNIDDTEYNELDIGERAIVDAKLKKRDRERARLEGRLPAAFIDDDEDDLTSTFIRRRRHQADEAYEDMLVDNEIPAPSLESLKDIKGHSLEEWISLEGPRQAIKREFHDFLTTFINEKGESVYGQKMKEMCEANGESLEISFEHLSFKKPVLSVFLANSPLEVLKIFDNVAFEVVNSIYEGYERIKSEIHVRITNLPSNDSLRDLRQNHLNCLVRVSGVVTRRTGVFSQLKYVKYDCAKCGALIGPFYQDTTNEIKIKNCPSCSSKGPFNVNSEQTIYRNYQKMTLQESPGSVPAGRLPRHREVILLWDLIDSARPGEEVEVTGIYRNNFDAALNTKNGFPVFATIIEANYISKKQDIFASFRLTEDDKKEILKLSKDERIGKRIIKSIAPSIYGHEDIKTAIALSMFGGTPKNPSGKHRIRGDINVLMLGDPGTAKSQFLKYVEKTAHRAVYTTGQGASAVGLTASVRRDPITREWTLEGGALVLADKGVCLIDEFDKMNDADRTSIHEAMEQQTISISKAGIVTTLFARCAIIAAANPIRGRYNSQIPFSQNVELTEPILSRFDVLCVVKDNVDPLADGMLAKFVVDSHVRSHPLFVNDDIEEAGETVDPDIIPQDLLKKYIMYARDKVHVKIGSIDQDKISSLYADLRRASMVGDSIPITVRHLESIVRMAEAHARMHLRDYVLPEDVNIATSVMLNSFINAQKYSVTKSMRKHFAKYIGYSHDNDELLYHILINLVKEQLRLYSYREGTSELPNDVQIDSEVFEMKAKEMNIQNVHSFYNSKIFKENGFKYDSTNKYILKVLRVISRK</sequence>
<dbReference type="InterPro" id="IPR008045">
    <property type="entry name" value="MCM2"/>
</dbReference>
<dbReference type="Gene3D" id="3.30.1640.10">
    <property type="entry name" value="mini-chromosome maintenance (MCM) complex, chain A, domain 1"/>
    <property type="match status" value="1"/>
</dbReference>
<evidence type="ECO:0000256" key="14">
    <source>
        <dbReference type="ARBA" id="ARBA00023242"/>
    </source>
</evidence>
<evidence type="ECO:0000256" key="17">
    <source>
        <dbReference type="SAM" id="MobiDB-lite"/>
    </source>
</evidence>
<evidence type="ECO:0000256" key="11">
    <source>
        <dbReference type="ARBA" id="ARBA00022833"/>
    </source>
</evidence>
<dbReference type="GO" id="GO:0000727">
    <property type="term" value="P:double-strand break repair via break-induced replication"/>
    <property type="evidence" value="ECO:0007669"/>
    <property type="project" value="EnsemblFungi"/>
</dbReference>
<dbReference type="InterPro" id="IPR031327">
    <property type="entry name" value="MCM"/>
</dbReference>
<evidence type="ECO:0000256" key="7">
    <source>
        <dbReference type="ARBA" id="ARBA00022741"/>
    </source>
</evidence>
<feature type="compositionally biased region" description="Basic and acidic residues" evidence="17">
    <location>
        <begin position="73"/>
        <end position="82"/>
    </location>
</feature>
<dbReference type="GO" id="GO:0006271">
    <property type="term" value="P:DNA strand elongation involved in DNA replication"/>
    <property type="evidence" value="ECO:0007669"/>
    <property type="project" value="EnsemblFungi"/>
</dbReference>
<dbReference type="InterPro" id="IPR027925">
    <property type="entry name" value="MCM_N"/>
</dbReference>
<dbReference type="InterPro" id="IPR027417">
    <property type="entry name" value="P-loop_NTPase"/>
</dbReference>
<keyword evidence="13" id="KW-0238">DNA-binding</keyword>
<dbReference type="InterPro" id="IPR041562">
    <property type="entry name" value="MCM_lid"/>
</dbReference>
<proteinExistence type="inferred from homology"/>
<feature type="compositionally biased region" description="Acidic residues" evidence="17">
    <location>
        <begin position="54"/>
        <end position="67"/>
    </location>
</feature>
<dbReference type="PRINTS" id="PR01658">
    <property type="entry name" value="MCMPROTEIN2"/>
</dbReference>
<keyword evidence="12" id="KW-0067">ATP-binding</keyword>
<evidence type="ECO:0000256" key="12">
    <source>
        <dbReference type="ARBA" id="ARBA00022840"/>
    </source>
</evidence>
<dbReference type="Pfam" id="PF23669">
    <property type="entry name" value="WHD_MCM2"/>
    <property type="match status" value="1"/>
</dbReference>
<dbReference type="GO" id="GO:0071162">
    <property type="term" value="C:CMG complex"/>
    <property type="evidence" value="ECO:0007669"/>
    <property type="project" value="EnsemblFungi"/>
</dbReference>
<feature type="compositionally biased region" description="Acidic residues" evidence="17">
    <location>
        <begin position="36"/>
        <end position="45"/>
    </location>
</feature>
<dbReference type="Pfam" id="PF00493">
    <property type="entry name" value="MCM"/>
    <property type="match status" value="1"/>
</dbReference>
<feature type="compositionally biased region" description="Polar residues" evidence="17">
    <location>
        <begin position="15"/>
        <end position="26"/>
    </location>
</feature>
<evidence type="ECO:0000256" key="10">
    <source>
        <dbReference type="ARBA" id="ARBA00022806"/>
    </source>
</evidence>
<dbReference type="Pfam" id="PF17855">
    <property type="entry name" value="MCM_lid"/>
    <property type="match status" value="1"/>
</dbReference>
<dbReference type="PRINTS" id="PR01657">
    <property type="entry name" value="MCMFAMILY"/>
</dbReference>
<dbReference type="InterPro" id="IPR059098">
    <property type="entry name" value="WHD_MCM2"/>
</dbReference>
<dbReference type="GO" id="GO:0003688">
    <property type="term" value="F:DNA replication origin binding"/>
    <property type="evidence" value="ECO:0007669"/>
    <property type="project" value="EnsemblFungi"/>
</dbReference>
<evidence type="ECO:0000256" key="9">
    <source>
        <dbReference type="ARBA" id="ARBA00022801"/>
    </source>
</evidence>
<dbReference type="Pfam" id="PF14551">
    <property type="entry name" value="MCM_N"/>
    <property type="match status" value="1"/>
</dbReference>
<dbReference type="GO" id="GO:0006267">
    <property type="term" value="P:pre-replicative complex assembly involved in nuclear cell cycle DNA replication"/>
    <property type="evidence" value="ECO:0007669"/>
    <property type="project" value="EnsemblFungi"/>
</dbReference>
<dbReference type="GO" id="GO:0005524">
    <property type="term" value="F:ATP binding"/>
    <property type="evidence" value="ECO:0007669"/>
    <property type="project" value="UniProtKB-KW"/>
</dbReference>
<keyword evidence="15" id="KW-0131">Cell cycle</keyword>
<dbReference type="OrthoDB" id="844at2759"/>
<dbReference type="GO" id="GO:0005656">
    <property type="term" value="C:nuclear pre-replicative complex"/>
    <property type="evidence" value="ECO:0007669"/>
    <property type="project" value="EnsemblFungi"/>
</dbReference>
<dbReference type="GO" id="GO:0006335">
    <property type="term" value="P:DNA replication-dependent chromatin assembly"/>
    <property type="evidence" value="ECO:0007669"/>
    <property type="project" value="EnsemblFungi"/>
</dbReference>
<dbReference type="GO" id="GO:0003697">
    <property type="term" value="F:single-stranded DNA binding"/>
    <property type="evidence" value="ECO:0007669"/>
    <property type="project" value="EnsemblFungi"/>
</dbReference>
<dbReference type="InterPro" id="IPR001208">
    <property type="entry name" value="MCM_dom"/>
</dbReference>
<reference evidence="19 20" key="1">
    <citation type="submission" date="2016-08" db="EMBL/GenBank/DDBJ databases">
        <title>A Parts List for Fungal Cellulosomes Revealed by Comparative Genomics.</title>
        <authorList>
            <consortium name="DOE Joint Genome Institute"/>
            <person name="Haitjema C.H."/>
            <person name="Gilmore S.P."/>
            <person name="Henske J.K."/>
            <person name="Solomon K.V."/>
            <person name="De Groot R."/>
            <person name="Kuo A."/>
            <person name="Mondo S.J."/>
            <person name="Salamov A.A."/>
            <person name="Labutti K."/>
            <person name="Zhao Z."/>
            <person name="Chiniquy J."/>
            <person name="Barry K."/>
            <person name="Brewer H.M."/>
            <person name="Purvine S.O."/>
            <person name="Wright A.T."/>
            <person name="Boxma B."/>
            <person name="Van Alen T."/>
            <person name="Hackstein J.H."/>
            <person name="Baker S.E."/>
            <person name="Grigoriev I.V."/>
            <person name="O'Malley M.A."/>
        </authorList>
    </citation>
    <scope>NUCLEOTIDE SEQUENCE [LARGE SCALE GENOMIC DNA]</scope>
    <source>
        <strain evidence="19 20">S4</strain>
    </source>
</reference>
<evidence type="ECO:0000313" key="19">
    <source>
        <dbReference type="EMBL" id="ORX84729.1"/>
    </source>
</evidence>
<gene>
    <name evidence="19" type="ORF">BCR32DRAFT_217574</name>
</gene>
<dbReference type="GO" id="GO:0043138">
    <property type="term" value="F:3'-5' DNA helicase activity"/>
    <property type="evidence" value="ECO:0007669"/>
    <property type="project" value="TreeGrafter"/>
</dbReference>
<feature type="region of interest" description="Disordered" evidence="17">
    <location>
        <begin position="1"/>
        <end position="82"/>
    </location>
</feature>
<dbReference type="PROSITE" id="PS50051">
    <property type="entry name" value="MCM_2"/>
    <property type="match status" value="1"/>
</dbReference>
<evidence type="ECO:0000256" key="1">
    <source>
        <dbReference type="ARBA" id="ARBA00004123"/>
    </source>
</evidence>
<dbReference type="InterPro" id="IPR018525">
    <property type="entry name" value="MCM_CS"/>
</dbReference>
<evidence type="ECO:0000259" key="18">
    <source>
        <dbReference type="PROSITE" id="PS50051"/>
    </source>
</evidence>
<keyword evidence="8" id="KW-0863">Zinc-finger</keyword>
<evidence type="ECO:0000256" key="8">
    <source>
        <dbReference type="ARBA" id="ARBA00022771"/>
    </source>
</evidence>
<keyword evidence="9" id="KW-0378">Hydrolase</keyword>
<dbReference type="SUPFAM" id="SSF50249">
    <property type="entry name" value="Nucleic acid-binding proteins"/>
    <property type="match status" value="1"/>
</dbReference>
<dbReference type="PANTHER" id="PTHR11630">
    <property type="entry name" value="DNA REPLICATION LICENSING FACTOR MCM FAMILY MEMBER"/>
    <property type="match status" value="1"/>
</dbReference>
<dbReference type="Gene3D" id="2.20.28.10">
    <property type="match status" value="1"/>
</dbReference>
<dbReference type="GO" id="GO:0016787">
    <property type="term" value="F:hydrolase activity"/>
    <property type="evidence" value="ECO:0007669"/>
    <property type="project" value="UniProtKB-KW"/>
</dbReference>
<dbReference type="GO" id="GO:0042555">
    <property type="term" value="C:MCM complex"/>
    <property type="evidence" value="ECO:0007669"/>
    <property type="project" value="EnsemblFungi"/>
</dbReference>
<dbReference type="GO" id="GO:0006279">
    <property type="term" value="P:premeiotic DNA replication"/>
    <property type="evidence" value="ECO:0007669"/>
    <property type="project" value="EnsemblFungi"/>
</dbReference>
<evidence type="ECO:0000256" key="5">
    <source>
        <dbReference type="ARBA" id="ARBA00022705"/>
    </source>
</evidence>
<dbReference type="GO" id="GO:0008270">
    <property type="term" value="F:zinc ion binding"/>
    <property type="evidence" value="ECO:0007669"/>
    <property type="project" value="UniProtKB-KW"/>
</dbReference>
<dbReference type="GO" id="GO:0003682">
    <property type="term" value="F:chromatin binding"/>
    <property type="evidence" value="ECO:0007669"/>
    <property type="project" value="EnsemblFungi"/>
</dbReference>
<dbReference type="SUPFAM" id="SSF52540">
    <property type="entry name" value="P-loop containing nucleoside triphosphate hydrolases"/>
    <property type="match status" value="1"/>
</dbReference>
<dbReference type="GO" id="GO:0005737">
    <property type="term" value="C:cytoplasm"/>
    <property type="evidence" value="ECO:0007669"/>
    <property type="project" value="EnsemblFungi"/>
</dbReference>
<protein>
    <recommendedName>
        <fullName evidence="4">DNA replication licensing factor MCM2</fullName>
        <ecNumber evidence="3">3.6.4.12</ecNumber>
    </recommendedName>
    <alternativeName>
        <fullName evidence="16">DNA replication licensing factor mcm2</fullName>
    </alternativeName>
</protein>
<evidence type="ECO:0000256" key="6">
    <source>
        <dbReference type="ARBA" id="ARBA00022723"/>
    </source>
</evidence>
<evidence type="ECO:0000256" key="15">
    <source>
        <dbReference type="ARBA" id="ARBA00023306"/>
    </source>
</evidence>
<accession>A0A1Y1XG41</accession>
<keyword evidence="11" id="KW-0862">Zinc</keyword>
<dbReference type="GO" id="GO:0043596">
    <property type="term" value="C:nuclear replication fork"/>
    <property type="evidence" value="ECO:0007669"/>
    <property type="project" value="EnsemblFungi"/>
</dbReference>
<dbReference type="GO" id="GO:0000792">
    <property type="term" value="C:heterochromatin"/>
    <property type="evidence" value="ECO:0007669"/>
    <property type="project" value="EnsemblFungi"/>
</dbReference>
<dbReference type="Proteomes" id="UP000193944">
    <property type="component" value="Unassembled WGS sequence"/>
</dbReference>
<keyword evidence="5" id="KW-0235">DNA replication</keyword>
<dbReference type="FunFam" id="3.40.50.300:FF:000138">
    <property type="entry name" value="DNA helicase"/>
    <property type="match status" value="1"/>
</dbReference>
<dbReference type="AlphaFoldDB" id="A0A1Y1XG41"/>
<comment type="subcellular location">
    <subcellularLocation>
        <location evidence="1">Nucleus</location>
    </subcellularLocation>
</comment>
<keyword evidence="20" id="KW-1185">Reference proteome</keyword>
<organism evidence="19 20">
    <name type="scientific">Anaeromyces robustus</name>
    <dbReference type="NCBI Taxonomy" id="1754192"/>
    <lineage>
        <taxon>Eukaryota</taxon>
        <taxon>Fungi</taxon>
        <taxon>Fungi incertae sedis</taxon>
        <taxon>Chytridiomycota</taxon>
        <taxon>Chytridiomycota incertae sedis</taxon>
        <taxon>Neocallimastigomycetes</taxon>
        <taxon>Neocallimastigales</taxon>
        <taxon>Neocallimastigaceae</taxon>
        <taxon>Anaeromyces</taxon>
    </lineage>
</organism>
<dbReference type="Gene3D" id="2.40.50.140">
    <property type="entry name" value="Nucleic acid-binding proteins"/>
    <property type="match status" value="1"/>
</dbReference>
<evidence type="ECO:0000256" key="3">
    <source>
        <dbReference type="ARBA" id="ARBA00012551"/>
    </source>
</evidence>
<dbReference type="EC" id="3.6.4.12" evidence="3"/>
<keyword evidence="6" id="KW-0479">Metal-binding</keyword>
<dbReference type="PANTHER" id="PTHR11630:SF44">
    <property type="entry name" value="DNA REPLICATION LICENSING FACTOR MCM2"/>
    <property type="match status" value="1"/>
</dbReference>
<dbReference type="InterPro" id="IPR033762">
    <property type="entry name" value="MCM_OB"/>
</dbReference>
<dbReference type="Gene3D" id="3.40.50.300">
    <property type="entry name" value="P-loop containing nucleotide triphosphate hydrolases"/>
    <property type="match status" value="1"/>
</dbReference>
<dbReference type="STRING" id="1754192.A0A1Y1XG41"/>
<feature type="domain" description="MCM C-terminal AAA(+) ATPase" evidence="18">
    <location>
        <begin position="470"/>
        <end position="676"/>
    </location>
</feature>
<comment type="caution">
    <text evidence="19">The sequence shown here is derived from an EMBL/GenBank/DDBJ whole genome shotgun (WGS) entry which is preliminary data.</text>
</comment>
<keyword evidence="7" id="KW-0547">Nucleotide-binding</keyword>
<evidence type="ECO:0000256" key="2">
    <source>
        <dbReference type="ARBA" id="ARBA00008010"/>
    </source>
</evidence>
<reference evidence="19 20" key="2">
    <citation type="submission" date="2016-08" db="EMBL/GenBank/DDBJ databases">
        <title>Pervasive Adenine N6-methylation of Active Genes in Fungi.</title>
        <authorList>
            <consortium name="DOE Joint Genome Institute"/>
            <person name="Mondo S.J."/>
            <person name="Dannebaum R.O."/>
            <person name="Kuo R.C."/>
            <person name="Labutti K."/>
            <person name="Haridas S."/>
            <person name="Kuo A."/>
            <person name="Salamov A."/>
            <person name="Ahrendt S.R."/>
            <person name="Lipzen A."/>
            <person name="Sullivan W."/>
            <person name="Andreopoulos W.B."/>
            <person name="Clum A."/>
            <person name="Lindquist E."/>
            <person name="Daum C."/>
            <person name="Ramamoorthy G.K."/>
            <person name="Gryganskyi A."/>
            <person name="Culley D."/>
            <person name="Magnuson J.K."/>
            <person name="James T.Y."/>
            <person name="O'Malley M.A."/>
            <person name="Stajich J.E."/>
            <person name="Spatafora J.W."/>
            <person name="Visel A."/>
            <person name="Grigoriev I.V."/>
        </authorList>
    </citation>
    <scope>NUCLEOTIDE SEQUENCE [LARGE SCALE GENOMIC DNA]</scope>
    <source>
        <strain evidence="19 20">S4</strain>
    </source>
</reference>
<dbReference type="FunFam" id="2.20.28.10:FF:000002">
    <property type="entry name" value="DNA helicase"/>
    <property type="match status" value="1"/>
</dbReference>
<dbReference type="Pfam" id="PF12619">
    <property type="entry name" value="MCM2_N"/>
    <property type="match status" value="1"/>
</dbReference>
<evidence type="ECO:0000313" key="20">
    <source>
        <dbReference type="Proteomes" id="UP000193944"/>
    </source>
</evidence>
<dbReference type="EMBL" id="MCFG01000046">
    <property type="protein sequence ID" value="ORX84729.1"/>
    <property type="molecule type" value="Genomic_DNA"/>
</dbReference>
<dbReference type="GO" id="GO:0140445">
    <property type="term" value="C:chromosome, telomeric repeat region"/>
    <property type="evidence" value="ECO:0007669"/>
    <property type="project" value="EnsemblFungi"/>
</dbReference>
<dbReference type="GO" id="GO:0017116">
    <property type="term" value="F:single-stranded DNA helicase activity"/>
    <property type="evidence" value="ECO:0007669"/>
    <property type="project" value="EnsemblFungi"/>
</dbReference>
<comment type="similarity">
    <text evidence="2">Belongs to the MCM family.</text>
</comment>